<accession>A0ABS7TRY4</accession>
<evidence type="ECO:0000313" key="1">
    <source>
        <dbReference type="EMBL" id="MBZ5710999.1"/>
    </source>
</evidence>
<gene>
    <name evidence="1" type="ORF">K7C98_17270</name>
</gene>
<dbReference type="Proteomes" id="UP001139031">
    <property type="component" value="Unassembled WGS sequence"/>
</dbReference>
<proteinExistence type="predicted"/>
<evidence type="ECO:0008006" key="3">
    <source>
        <dbReference type="Google" id="ProtNLM"/>
    </source>
</evidence>
<dbReference type="RefSeq" id="WP_224192768.1">
    <property type="nucleotide sequence ID" value="NZ_JAIRAU010000023.1"/>
</dbReference>
<reference evidence="1" key="1">
    <citation type="submission" date="2021-08" db="EMBL/GenBank/DDBJ databases">
        <authorList>
            <person name="Stevens D.C."/>
        </authorList>
    </citation>
    <scope>NUCLEOTIDE SEQUENCE</scope>
    <source>
        <strain evidence="1">DSM 53165</strain>
    </source>
</reference>
<organism evidence="1 2">
    <name type="scientific">Nannocystis pusilla</name>
    <dbReference type="NCBI Taxonomy" id="889268"/>
    <lineage>
        <taxon>Bacteria</taxon>
        <taxon>Pseudomonadati</taxon>
        <taxon>Myxococcota</taxon>
        <taxon>Polyangia</taxon>
        <taxon>Nannocystales</taxon>
        <taxon>Nannocystaceae</taxon>
        <taxon>Nannocystis</taxon>
    </lineage>
</organism>
<evidence type="ECO:0000313" key="2">
    <source>
        <dbReference type="Proteomes" id="UP001139031"/>
    </source>
</evidence>
<sequence length="496" mass="54363">MLLITTACGPDAPAEPDGEAACPITAPTRLVAAPADFEPAEDVWYGFHGFGEDILYTFDRHDDPDREYWRLNRCTGDVEPYAPLAPGLHNPYPLETPNGRVLYGNDAEGRPFVLDRFDVAGDDEPRPVLGLPDGAAFVTLPRLGMRYNKFFDLGTSQAELIYDAAGLGARTFGLYVHHGEPDVPAVRLSETILAHFEVDATQLLIHEDSGEVHRVDAMTGERELLLTGVRYAAYGYDGRTLVWQAIGDDIAEPVYLRELETGSDVQIAVNDFAARSWNRGPEFETGRWYYTDDHAVAAMIGPDGWFVAAASTDTGEALAVPEHIGHRGSVAGYFALLLADPVDEVWAIWDPLTGDVREWYRGPLANPRLIKVDGDLVEYYIYDADDSLNGTVWRVDLRTGERAQRFAGIGSYPLQLDDSRYLVHVNRGTLEAPPGDGHGTISPVARDWSIIDLAAGASTPIAARISGAYGVPDEGMVYLDAHGPDPGVWAYPYARQ</sequence>
<comment type="caution">
    <text evidence="1">The sequence shown here is derived from an EMBL/GenBank/DDBJ whole genome shotgun (WGS) entry which is preliminary data.</text>
</comment>
<keyword evidence="2" id="KW-1185">Reference proteome</keyword>
<dbReference type="SUPFAM" id="SSF63825">
    <property type="entry name" value="YWTD domain"/>
    <property type="match status" value="1"/>
</dbReference>
<protein>
    <recommendedName>
        <fullName evidence="3">Lipoprotein</fullName>
    </recommendedName>
</protein>
<name>A0ABS7TRY4_9BACT</name>
<dbReference type="EMBL" id="JAIRAU010000023">
    <property type="protein sequence ID" value="MBZ5710999.1"/>
    <property type="molecule type" value="Genomic_DNA"/>
</dbReference>